<dbReference type="InterPro" id="IPR023213">
    <property type="entry name" value="CAT-like_dom_sf"/>
</dbReference>
<sequence>MTAGGPLKLGGLAKESPEGLASLRWLQWIARHSTRRRTGARPRFAHDPRRTAVSHADDFQALNRSEHLYWACEGYLGSIHQPYVLRFNGPLDPARVRQALRELTSACPRLRGVMEPTAFSHALRILPDDAHIDALLDDAFQVQHDVDGTSRTALQAWHTRLLNDPMPMERGLPWRARLLPHPTQPVLAFSAHHIIGDGRSMVQFVGALVARLNGHPIPPMPLQSESMAPAVRPKAWWQWPASIGRFVRQTRADAREAAGTRVLGLARRASPRFTTCTVHHHELAAPAEAIKALAKAHGTTVNTLLLGLVAQVFLRQAPDDPAARAAIRLSVDLRRHFPAGQAPEIGNHVHSFVVRGRRQDDLPAQMASLDGQVRDQLARYERRDYALPLTVYEWLPLMGRRLYSRLIVQAKRRQRFAPVSCHLTNLGSAEFINPKDATLRVTEFWPATVSTAVLIGTLSLQGRQLLTVIHQNDEVDAADVRDFLARLDAELLHTLQTRAAA</sequence>
<dbReference type="Pfam" id="PF00668">
    <property type="entry name" value="Condensation"/>
    <property type="match status" value="1"/>
</dbReference>
<evidence type="ECO:0000259" key="1">
    <source>
        <dbReference type="Pfam" id="PF00668"/>
    </source>
</evidence>
<protein>
    <recommendedName>
        <fullName evidence="1">Condensation domain-containing protein</fullName>
    </recommendedName>
</protein>
<reference evidence="2 3" key="1">
    <citation type="submission" date="2018-05" db="EMBL/GenBank/DDBJ databases">
        <title>complete genome sequence of Aquabacterium olei NBRC 110486.</title>
        <authorList>
            <person name="Tang B."/>
            <person name="Chang J."/>
            <person name="Zhang L."/>
            <person name="Yang H."/>
        </authorList>
    </citation>
    <scope>NUCLEOTIDE SEQUENCE [LARGE SCALE GENOMIC DNA]</scope>
    <source>
        <strain evidence="2 3">NBRC 110486</strain>
    </source>
</reference>
<dbReference type="KEGG" id="aon:DEH84_16820"/>
<feature type="domain" description="Condensation" evidence="1">
    <location>
        <begin position="80"/>
        <end position="210"/>
    </location>
</feature>
<dbReference type="Gene3D" id="3.30.559.30">
    <property type="entry name" value="Nonribosomal peptide synthetase, condensation domain"/>
    <property type="match status" value="1"/>
</dbReference>
<dbReference type="PANTHER" id="PTHR28037:SF1">
    <property type="entry name" value="ALCOHOL O-ACETYLTRANSFERASE 1-RELATED"/>
    <property type="match status" value="1"/>
</dbReference>
<organism evidence="2 3">
    <name type="scientific">Aquabacterium olei</name>
    <dbReference type="NCBI Taxonomy" id="1296669"/>
    <lineage>
        <taxon>Bacteria</taxon>
        <taxon>Pseudomonadati</taxon>
        <taxon>Pseudomonadota</taxon>
        <taxon>Betaproteobacteria</taxon>
        <taxon>Burkholderiales</taxon>
        <taxon>Aquabacterium</taxon>
    </lineage>
</organism>
<gene>
    <name evidence="2" type="ORF">DEH84_16820</name>
</gene>
<name>A0A2U8FWE4_9BURK</name>
<dbReference type="AlphaFoldDB" id="A0A2U8FWE4"/>
<dbReference type="InterPro" id="IPR001242">
    <property type="entry name" value="Condensation_dom"/>
</dbReference>
<accession>A0A2U8FWE4</accession>
<evidence type="ECO:0000313" key="2">
    <source>
        <dbReference type="EMBL" id="AWI55353.1"/>
    </source>
</evidence>
<evidence type="ECO:0000313" key="3">
    <source>
        <dbReference type="Proteomes" id="UP000244892"/>
    </source>
</evidence>
<dbReference type="GO" id="GO:0003824">
    <property type="term" value="F:catalytic activity"/>
    <property type="evidence" value="ECO:0007669"/>
    <property type="project" value="InterPro"/>
</dbReference>
<dbReference type="SUPFAM" id="SSF52777">
    <property type="entry name" value="CoA-dependent acyltransferases"/>
    <property type="match status" value="2"/>
</dbReference>
<dbReference type="Proteomes" id="UP000244892">
    <property type="component" value="Chromosome"/>
</dbReference>
<dbReference type="EMBL" id="CP029210">
    <property type="protein sequence ID" value="AWI55353.1"/>
    <property type="molecule type" value="Genomic_DNA"/>
</dbReference>
<proteinExistence type="predicted"/>
<dbReference type="InterPro" id="IPR052058">
    <property type="entry name" value="Alcohol_O-acetyltransferase"/>
</dbReference>
<dbReference type="PANTHER" id="PTHR28037">
    <property type="entry name" value="ALCOHOL O-ACETYLTRANSFERASE 1-RELATED"/>
    <property type="match status" value="1"/>
</dbReference>
<dbReference type="Gene3D" id="3.30.559.10">
    <property type="entry name" value="Chloramphenicol acetyltransferase-like domain"/>
    <property type="match status" value="1"/>
</dbReference>
<keyword evidence="3" id="KW-1185">Reference proteome</keyword>